<dbReference type="AlphaFoldDB" id="A0A1C3XEJ8"/>
<feature type="transmembrane region" description="Helical" evidence="1">
    <location>
        <begin position="120"/>
        <end position="140"/>
    </location>
</feature>
<dbReference type="RefSeq" id="WP_165637595.1">
    <property type="nucleotide sequence ID" value="NZ_FMAI01000014.1"/>
</dbReference>
<dbReference type="Proteomes" id="UP000199184">
    <property type="component" value="Unassembled WGS sequence"/>
</dbReference>
<keyword evidence="1" id="KW-0812">Transmembrane</keyword>
<gene>
    <name evidence="2" type="ORF">GA0061098_1014194</name>
</gene>
<dbReference type="EMBL" id="FMAI01000014">
    <property type="protein sequence ID" value="SCB50639.1"/>
    <property type="molecule type" value="Genomic_DNA"/>
</dbReference>
<name>A0A1C3XEJ8_9BRAD</name>
<evidence type="ECO:0000313" key="3">
    <source>
        <dbReference type="Proteomes" id="UP000199184"/>
    </source>
</evidence>
<evidence type="ECO:0000313" key="2">
    <source>
        <dbReference type="EMBL" id="SCB50639.1"/>
    </source>
</evidence>
<evidence type="ECO:0000256" key="1">
    <source>
        <dbReference type="SAM" id="Phobius"/>
    </source>
</evidence>
<keyword evidence="1" id="KW-0472">Membrane</keyword>
<keyword evidence="1" id="KW-1133">Transmembrane helix</keyword>
<organism evidence="2 3">
    <name type="scientific">Bradyrhizobium shewense</name>
    <dbReference type="NCBI Taxonomy" id="1761772"/>
    <lineage>
        <taxon>Bacteria</taxon>
        <taxon>Pseudomonadati</taxon>
        <taxon>Pseudomonadota</taxon>
        <taxon>Alphaproteobacteria</taxon>
        <taxon>Hyphomicrobiales</taxon>
        <taxon>Nitrobacteraceae</taxon>
        <taxon>Bradyrhizobium</taxon>
    </lineage>
</organism>
<keyword evidence="3" id="KW-1185">Reference proteome</keyword>
<sequence>MNIDVTHASKRGGRFDSVGQANCHRAYPGNLVKLQERVMNTDFPVLSPTPVSASTILAALHESRRREAIKVIHRYRNLVPDRVETSLSEPISSPDMETHDRRIANSEREKNMRRLSGTHLMILALIGFGIAHVIGGVLIARAAADHGSRTVDIAAWGD</sequence>
<proteinExistence type="predicted"/>
<protein>
    <submittedName>
        <fullName evidence="2">Uncharacterized protein</fullName>
    </submittedName>
</protein>
<reference evidence="3" key="1">
    <citation type="submission" date="2016-08" db="EMBL/GenBank/DDBJ databases">
        <authorList>
            <person name="Varghese N."/>
            <person name="Submissions Spin"/>
        </authorList>
    </citation>
    <scope>NUCLEOTIDE SEQUENCE [LARGE SCALE GENOMIC DNA]</scope>
    <source>
        <strain evidence="3">ERR11</strain>
    </source>
</reference>
<accession>A0A1C3XEJ8</accession>